<keyword evidence="5" id="KW-1185">Reference proteome</keyword>
<comment type="caution">
    <text evidence="2">The sequence shown here is derived from an EMBL/GenBank/DDBJ whole genome shotgun (WGS) entry which is preliminary data.</text>
</comment>
<sequence length="133" mass="14766">MPRLRLKCASNEYPLTFICIIVMLIPTGSTTSTQTRSRRGLGGLVVRSRYRRGRVPALKPDTTEDTPCMWDCYTLNHSSGTERPPVGVVRKFGEGLPAQVSSSSFESVSKLRGPSINSPRVAWKRDVNITKLN</sequence>
<dbReference type="EMBL" id="BGPR01070177">
    <property type="protein sequence ID" value="GBO43679.1"/>
    <property type="molecule type" value="Genomic_DNA"/>
</dbReference>
<evidence type="ECO:0000313" key="4">
    <source>
        <dbReference type="EMBL" id="GBO44558.1"/>
    </source>
</evidence>
<evidence type="ECO:0000256" key="1">
    <source>
        <dbReference type="SAM" id="Phobius"/>
    </source>
</evidence>
<protein>
    <submittedName>
        <fullName evidence="2">Uncharacterized protein</fullName>
    </submittedName>
</protein>
<evidence type="ECO:0000313" key="3">
    <source>
        <dbReference type="EMBL" id="GBO44557.1"/>
    </source>
</evidence>
<evidence type="ECO:0000313" key="5">
    <source>
        <dbReference type="Proteomes" id="UP000499080"/>
    </source>
</evidence>
<keyword evidence="1" id="KW-1133">Transmembrane helix</keyword>
<organism evidence="2 5">
    <name type="scientific">Araneus ventricosus</name>
    <name type="common">Orbweaver spider</name>
    <name type="synonym">Epeira ventricosa</name>
    <dbReference type="NCBI Taxonomy" id="182803"/>
    <lineage>
        <taxon>Eukaryota</taxon>
        <taxon>Metazoa</taxon>
        <taxon>Ecdysozoa</taxon>
        <taxon>Arthropoda</taxon>
        <taxon>Chelicerata</taxon>
        <taxon>Arachnida</taxon>
        <taxon>Araneae</taxon>
        <taxon>Araneomorphae</taxon>
        <taxon>Entelegynae</taxon>
        <taxon>Araneoidea</taxon>
        <taxon>Araneidae</taxon>
        <taxon>Araneus</taxon>
    </lineage>
</organism>
<dbReference type="AlphaFoldDB" id="A0A4Y2X286"/>
<keyword evidence="1" id="KW-0812">Transmembrane</keyword>
<feature type="transmembrane region" description="Helical" evidence="1">
    <location>
        <begin position="12"/>
        <end position="29"/>
    </location>
</feature>
<name>A0A4Y2X286_ARAVE</name>
<dbReference type="EMBL" id="BGPR01071334">
    <property type="protein sequence ID" value="GBO44558.1"/>
    <property type="molecule type" value="Genomic_DNA"/>
</dbReference>
<evidence type="ECO:0000313" key="2">
    <source>
        <dbReference type="EMBL" id="GBO43679.1"/>
    </source>
</evidence>
<proteinExistence type="predicted"/>
<keyword evidence="1" id="KW-0472">Membrane</keyword>
<gene>
    <name evidence="2" type="ORF">AVEN_141285_1</name>
    <name evidence="4" type="ORF">AVEN_216301_1</name>
    <name evidence="3" type="ORF">AVEN_86787_1</name>
</gene>
<reference evidence="2 5" key="1">
    <citation type="journal article" date="2019" name="Sci. Rep.">
        <title>Orb-weaving spider Araneus ventricosus genome elucidates the spidroin gene catalogue.</title>
        <authorList>
            <person name="Kono N."/>
            <person name="Nakamura H."/>
            <person name="Ohtoshi R."/>
            <person name="Moran D.A.P."/>
            <person name="Shinohara A."/>
            <person name="Yoshida Y."/>
            <person name="Fujiwara M."/>
            <person name="Mori M."/>
            <person name="Tomita M."/>
            <person name="Arakawa K."/>
        </authorList>
    </citation>
    <scope>NUCLEOTIDE SEQUENCE [LARGE SCALE GENOMIC DNA]</scope>
</reference>
<dbReference type="EMBL" id="BGPR01071327">
    <property type="protein sequence ID" value="GBO44557.1"/>
    <property type="molecule type" value="Genomic_DNA"/>
</dbReference>
<accession>A0A4Y2X286</accession>
<dbReference type="Proteomes" id="UP000499080">
    <property type="component" value="Unassembled WGS sequence"/>
</dbReference>